<dbReference type="AlphaFoldDB" id="A0A840S5X2"/>
<feature type="transmembrane region" description="Helical" evidence="12">
    <location>
        <begin position="229"/>
        <end position="253"/>
    </location>
</feature>
<dbReference type="InterPro" id="IPR005804">
    <property type="entry name" value="FA_desaturase_dom"/>
</dbReference>
<evidence type="ECO:0000256" key="10">
    <source>
        <dbReference type="ARBA" id="ARBA00023033"/>
    </source>
</evidence>
<evidence type="ECO:0000256" key="2">
    <source>
        <dbReference type="ARBA" id="ARBA00010823"/>
    </source>
</evidence>
<evidence type="ECO:0000256" key="11">
    <source>
        <dbReference type="ARBA" id="ARBA00023136"/>
    </source>
</evidence>
<keyword evidence="15" id="KW-1185">Reference proteome</keyword>
<dbReference type="PANTHER" id="PTHR38674">
    <property type="entry name" value="ALKANE 1-MONOOXYGENASE 1"/>
    <property type="match status" value="1"/>
</dbReference>
<keyword evidence="11 12" id="KW-0472">Membrane</keyword>
<feature type="transmembrane region" description="Helical" evidence="12">
    <location>
        <begin position="115"/>
        <end position="136"/>
    </location>
</feature>
<comment type="caution">
    <text evidence="14">The sequence shown here is derived from an EMBL/GenBank/DDBJ whole genome shotgun (WGS) entry which is preliminary data.</text>
</comment>
<accession>A0A840S5X2</accession>
<evidence type="ECO:0000256" key="8">
    <source>
        <dbReference type="ARBA" id="ARBA00023002"/>
    </source>
</evidence>
<dbReference type="GO" id="GO:0005886">
    <property type="term" value="C:plasma membrane"/>
    <property type="evidence" value="ECO:0007669"/>
    <property type="project" value="UniProtKB-SubCell"/>
</dbReference>
<keyword evidence="7 12" id="KW-1133">Transmembrane helix</keyword>
<evidence type="ECO:0000259" key="13">
    <source>
        <dbReference type="Pfam" id="PF00487"/>
    </source>
</evidence>
<evidence type="ECO:0000313" key="15">
    <source>
        <dbReference type="Proteomes" id="UP000554837"/>
    </source>
</evidence>
<reference evidence="14 15" key="1">
    <citation type="submission" date="2020-08" db="EMBL/GenBank/DDBJ databases">
        <title>Genomic Encyclopedia of Type Strains, Phase IV (KMG-IV): sequencing the most valuable type-strain genomes for metagenomic binning, comparative biology and taxonomic classification.</title>
        <authorList>
            <person name="Goeker M."/>
        </authorList>
    </citation>
    <scope>NUCLEOTIDE SEQUENCE [LARGE SCALE GENOMIC DNA]</scope>
    <source>
        <strain evidence="14 15">DSM 23958</strain>
    </source>
</reference>
<dbReference type="CDD" id="cd03512">
    <property type="entry name" value="Alkane-hydroxylase"/>
    <property type="match status" value="1"/>
</dbReference>
<dbReference type="EMBL" id="JACHHO010000005">
    <property type="protein sequence ID" value="MBB5205805.1"/>
    <property type="molecule type" value="Genomic_DNA"/>
</dbReference>
<evidence type="ECO:0000256" key="4">
    <source>
        <dbReference type="ARBA" id="ARBA00022519"/>
    </source>
</evidence>
<feature type="transmembrane region" description="Helical" evidence="12">
    <location>
        <begin position="18"/>
        <end position="35"/>
    </location>
</feature>
<keyword evidence="6" id="KW-0479">Metal-binding</keyword>
<keyword evidence="9" id="KW-0408">Iron</keyword>
<comment type="subcellular location">
    <subcellularLocation>
        <location evidence="1">Cell inner membrane</location>
        <topology evidence="1">Multi-pass membrane protein</topology>
    </subcellularLocation>
</comment>
<dbReference type="InterPro" id="IPR033885">
    <property type="entry name" value="AlkB/XylM"/>
</dbReference>
<feature type="transmembrane region" description="Helical" evidence="12">
    <location>
        <begin position="84"/>
        <end position="103"/>
    </location>
</feature>
<dbReference type="OrthoDB" id="4759734at2"/>
<gene>
    <name evidence="14" type="ORF">HNQ51_003132</name>
</gene>
<protein>
    <submittedName>
        <fullName evidence="14">Alkane 1-monooxygenase</fullName>
        <ecNumber evidence="14">1.14.15.3</ecNumber>
    </submittedName>
</protein>
<organism evidence="14 15">
    <name type="scientific">Inhella inkyongensis</name>
    <dbReference type="NCBI Taxonomy" id="392593"/>
    <lineage>
        <taxon>Bacteria</taxon>
        <taxon>Pseudomonadati</taxon>
        <taxon>Pseudomonadota</taxon>
        <taxon>Betaproteobacteria</taxon>
        <taxon>Burkholderiales</taxon>
        <taxon>Sphaerotilaceae</taxon>
        <taxon>Inhella</taxon>
    </lineage>
</organism>
<feature type="transmembrane region" description="Helical" evidence="12">
    <location>
        <begin position="42"/>
        <end position="64"/>
    </location>
</feature>
<evidence type="ECO:0000313" key="14">
    <source>
        <dbReference type="EMBL" id="MBB5205805.1"/>
    </source>
</evidence>
<dbReference type="GO" id="GO:0006629">
    <property type="term" value="P:lipid metabolic process"/>
    <property type="evidence" value="ECO:0007669"/>
    <property type="project" value="InterPro"/>
</dbReference>
<keyword evidence="4" id="KW-0997">Cell inner membrane</keyword>
<dbReference type="EC" id="1.14.15.3" evidence="14"/>
<name>A0A840S5X2_9BURK</name>
<evidence type="ECO:0000256" key="1">
    <source>
        <dbReference type="ARBA" id="ARBA00004429"/>
    </source>
</evidence>
<keyword evidence="5 12" id="KW-0812">Transmembrane</keyword>
<sequence>MHAATLTPSPTWRDPKRWAWLLSALFPGLVWLNLARFEHSGNVLWLFVVAVVVYGLIPLLDALLGEDRANPPPEALAALEHDPWYRNLVLLFIPLQFGLFIHGSQLAVTHAGEPWVWLGLILSVGGINGVAINTAHELGHKHPNWERWLARVALAPVAYGHFYVEHNRGHHRRVATFDDPASSRLGESLYRFLPRTVWGSLRSAWALETGRLELQGHSRWSWRNECLQAWAMTLLLWGGLVLSLGWVLLPFLLMQALYGISLLEVVNYLEHYGLKREVDARGRPVKVQPEHSWNSNHRVSNLFLFHLQRHSDHHAHPSRRYQALRHFEQAPQLPSGYAGMLLLAYCPPLWFAVMDRRVLAHYDGDVNRANVQPGSRWAGIVQTL</sequence>
<evidence type="ECO:0000256" key="7">
    <source>
        <dbReference type="ARBA" id="ARBA00022989"/>
    </source>
</evidence>
<evidence type="ECO:0000256" key="12">
    <source>
        <dbReference type="SAM" id="Phobius"/>
    </source>
</evidence>
<evidence type="ECO:0000256" key="3">
    <source>
        <dbReference type="ARBA" id="ARBA00022475"/>
    </source>
</evidence>
<dbReference type="RefSeq" id="WP_138855317.1">
    <property type="nucleotide sequence ID" value="NZ_CP040709.1"/>
</dbReference>
<comment type="similarity">
    <text evidence="2">Belongs to the fatty acid desaturase type 1 family. AlkB subfamily.</text>
</comment>
<dbReference type="GO" id="GO:0004497">
    <property type="term" value="F:monooxygenase activity"/>
    <property type="evidence" value="ECO:0007669"/>
    <property type="project" value="UniProtKB-KW"/>
</dbReference>
<dbReference type="Pfam" id="PF00487">
    <property type="entry name" value="FA_desaturase"/>
    <property type="match status" value="1"/>
</dbReference>
<dbReference type="GO" id="GO:0046872">
    <property type="term" value="F:metal ion binding"/>
    <property type="evidence" value="ECO:0007669"/>
    <property type="project" value="UniProtKB-KW"/>
</dbReference>
<keyword evidence="8 14" id="KW-0560">Oxidoreductase</keyword>
<evidence type="ECO:0000256" key="6">
    <source>
        <dbReference type="ARBA" id="ARBA00022723"/>
    </source>
</evidence>
<keyword evidence="3" id="KW-1003">Cell membrane</keyword>
<keyword evidence="10 14" id="KW-0503">Monooxygenase</keyword>
<dbReference type="PANTHER" id="PTHR38674:SF1">
    <property type="entry name" value="ALKANE 1-MONOOXYGENASE 1"/>
    <property type="match status" value="1"/>
</dbReference>
<feature type="domain" description="Fatty acid desaturase" evidence="13">
    <location>
        <begin position="116"/>
        <end position="335"/>
    </location>
</feature>
<proteinExistence type="inferred from homology"/>
<evidence type="ECO:0000256" key="9">
    <source>
        <dbReference type="ARBA" id="ARBA00023004"/>
    </source>
</evidence>
<feature type="transmembrane region" description="Helical" evidence="12">
    <location>
        <begin position="148"/>
        <end position="164"/>
    </location>
</feature>
<dbReference type="Proteomes" id="UP000554837">
    <property type="component" value="Unassembled WGS sequence"/>
</dbReference>
<evidence type="ECO:0000256" key="5">
    <source>
        <dbReference type="ARBA" id="ARBA00022692"/>
    </source>
</evidence>